<accession>A0A427XKT6</accession>
<protein>
    <recommendedName>
        <fullName evidence="7">Prolyl endopeptidase</fullName>
        <ecNumber evidence="7">3.4.21.-</ecNumber>
    </recommendedName>
</protein>
<dbReference type="AlphaFoldDB" id="A0A427XKT6"/>
<dbReference type="Gene3D" id="2.130.10.120">
    <property type="entry name" value="Prolyl oligopeptidase, N-terminal domain"/>
    <property type="match status" value="1"/>
</dbReference>
<dbReference type="GO" id="GO:0004252">
    <property type="term" value="F:serine-type endopeptidase activity"/>
    <property type="evidence" value="ECO:0007669"/>
    <property type="project" value="UniProtKB-UniRule"/>
</dbReference>
<dbReference type="InterPro" id="IPR001375">
    <property type="entry name" value="Peptidase_S9_cat"/>
</dbReference>
<dbReference type="PANTHER" id="PTHR42881:SF2">
    <property type="entry name" value="PROLYL ENDOPEPTIDASE"/>
    <property type="match status" value="1"/>
</dbReference>
<evidence type="ECO:0000256" key="3">
    <source>
        <dbReference type="ARBA" id="ARBA00011245"/>
    </source>
</evidence>
<proteinExistence type="inferred from homology"/>
<dbReference type="SUPFAM" id="SSF53474">
    <property type="entry name" value="alpha/beta-Hydrolases"/>
    <property type="match status" value="1"/>
</dbReference>
<evidence type="ECO:0000256" key="6">
    <source>
        <dbReference type="ARBA" id="ARBA00022825"/>
    </source>
</evidence>
<dbReference type="Gene3D" id="3.40.50.1820">
    <property type="entry name" value="alpha/beta hydrolase"/>
    <property type="match status" value="1"/>
</dbReference>
<gene>
    <name evidence="10" type="ORF">EHS24_001543</name>
</gene>
<dbReference type="GO" id="GO:0006508">
    <property type="term" value="P:proteolysis"/>
    <property type="evidence" value="ECO:0007669"/>
    <property type="project" value="UniProtKB-KW"/>
</dbReference>
<sequence>MSFQYPPPPSTGSVTETTHGVTIHDPHRALEDDESEVTKSFIRAQNELSLPYLQSHPRRKHMHDAVAANYDYDKMTCPERQADGWYYWQFNDGTLARDVVVRSRDLDSHYGKGPSALGGPDLMFDPSAEEHTSLYWQSWSPSGRFSNLILQKSGSDWQSIRTLDTHTMDPVNDDLTQSKFTFGGCWIGDSGFLYKKEIGISDGTADGQFGAYFHCLGTSQTDDVLVWSGETPSQFVNHPLVCSVDAKPGSGRRAWLVCDMYRNTDQEAENFMIELPEDLSAPGLGVEIARRIKDQKKWLCRGFSGTMRYIGTLPSDNHLFLSTYNGCSTGCVVSLRAQDWDSTDPGAELPTSVLVPKHPEGLTLSSATLVGNRALVLVYLRDACAHIVYVDALTGESVAAPTQGIPPNSSVSTVTSAKDSNEFFLAVESFLGPPVTFRGQLQTDPASTIVIDRLGAATTLNDDLVTRQVMYTSHDGTRIPIFLCHAGDLDTSKAQPLLLHAYGGFQVANVPQYAPFWPSFVRQTGGIVAIACIRGGGEYGKDWHEAAKGIKRSVAWDDFGAAAKYLHAEGLSTPGLTSIYGTSNGGLLVAASVNRNPELFSAVLCDVGVLDLVRFHKFTMGRLWVSEYGDPDSADHLPVLASTSPVHNVHPDALTYPAILVTTADHDTRVIPGHSLKYLAALQATKAANSGGVFLGRIYENTGHAADAKSKDQMVEELVDRLVFVLNNIDSQ</sequence>
<evidence type="ECO:0000256" key="1">
    <source>
        <dbReference type="ARBA" id="ARBA00001070"/>
    </source>
</evidence>
<comment type="similarity">
    <text evidence="2 7">Belongs to the peptidase S9A family.</text>
</comment>
<dbReference type="PRINTS" id="PR00862">
    <property type="entry name" value="PROLIGOPTASE"/>
</dbReference>
<dbReference type="GO" id="GO:0005829">
    <property type="term" value="C:cytosol"/>
    <property type="evidence" value="ECO:0007669"/>
    <property type="project" value="TreeGrafter"/>
</dbReference>
<organism evidence="10 11">
    <name type="scientific">Apiotrichum porosum</name>
    <dbReference type="NCBI Taxonomy" id="105984"/>
    <lineage>
        <taxon>Eukaryota</taxon>
        <taxon>Fungi</taxon>
        <taxon>Dikarya</taxon>
        <taxon>Basidiomycota</taxon>
        <taxon>Agaricomycotina</taxon>
        <taxon>Tremellomycetes</taxon>
        <taxon>Trichosporonales</taxon>
        <taxon>Trichosporonaceae</taxon>
        <taxon>Apiotrichum</taxon>
    </lineage>
</organism>
<dbReference type="STRING" id="105984.A0A427XKT6"/>
<evidence type="ECO:0000256" key="5">
    <source>
        <dbReference type="ARBA" id="ARBA00022801"/>
    </source>
</evidence>
<comment type="catalytic activity">
    <reaction evidence="1">
        <text>Hydrolysis of Pro-|-Xaa &gt;&gt; Ala-|-Xaa in oligopeptides.</text>
        <dbReference type="EC" id="3.4.21.26"/>
    </reaction>
</comment>
<dbReference type="GeneID" id="39586086"/>
<reference evidence="10 11" key="1">
    <citation type="submission" date="2018-11" db="EMBL/GenBank/DDBJ databases">
        <title>Genome sequence of Apiotrichum porosum DSM 27194.</title>
        <authorList>
            <person name="Aliyu H."/>
            <person name="Gorte O."/>
            <person name="Ochsenreither K."/>
        </authorList>
    </citation>
    <scope>NUCLEOTIDE SEQUENCE [LARGE SCALE GENOMIC DNA]</scope>
    <source>
        <strain evidence="10 11">DSM 27194</strain>
    </source>
</reference>
<dbReference type="Pfam" id="PF00326">
    <property type="entry name" value="Peptidase_S9"/>
    <property type="match status" value="1"/>
</dbReference>
<evidence type="ECO:0000256" key="7">
    <source>
        <dbReference type="RuleBase" id="RU368024"/>
    </source>
</evidence>
<comment type="subunit">
    <text evidence="3">Monomer.</text>
</comment>
<dbReference type="GO" id="GO:0070012">
    <property type="term" value="F:oligopeptidase activity"/>
    <property type="evidence" value="ECO:0007669"/>
    <property type="project" value="TreeGrafter"/>
</dbReference>
<dbReference type="InterPro" id="IPR029058">
    <property type="entry name" value="AB_hydrolase_fold"/>
</dbReference>
<comment type="caution">
    <text evidence="10">The sequence shown here is derived from an EMBL/GenBank/DDBJ whole genome shotgun (WGS) entry which is preliminary data.</text>
</comment>
<dbReference type="InterPro" id="IPR002470">
    <property type="entry name" value="Peptidase_S9A"/>
</dbReference>
<dbReference type="EMBL" id="RSCE01000010">
    <property type="protein sequence ID" value="RSH79491.1"/>
    <property type="molecule type" value="Genomic_DNA"/>
</dbReference>
<dbReference type="PANTHER" id="PTHR42881">
    <property type="entry name" value="PROLYL ENDOPEPTIDASE"/>
    <property type="match status" value="1"/>
</dbReference>
<keyword evidence="6 7" id="KW-0720">Serine protease</keyword>
<dbReference type="OrthoDB" id="248387at2759"/>
<feature type="domain" description="Peptidase S9 prolyl oligopeptidase catalytic" evidence="8">
    <location>
        <begin position="519"/>
        <end position="730"/>
    </location>
</feature>
<evidence type="ECO:0000256" key="4">
    <source>
        <dbReference type="ARBA" id="ARBA00022670"/>
    </source>
</evidence>
<dbReference type="EC" id="3.4.21.-" evidence="7"/>
<keyword evidence="5 7" id="KW-0378">Hydrolase</keyword>
<dbReference type="Pfam" id="PF02897">
    <property type="entry name" value="Peptidase_S9_N"/>
    <property type="match status" value="1"/>
</dbReference>
<dbReference type="RefSeq" id="XP_028474638.1">
    <property type="nucleotide sequence ID" value="XM_028617331.1"/>
</dbReference>
<feature type="domain" description="Peptidase S9A N-terminal" evidence="9">
    <location>
        <begin position="11"/>
        <end position="446"/>
    </location>
</feature>
<dbReference type="InterPro" id="IPR002471">
    <property type="entry name" value="Pept_S9_AS"/>
</dbReference>
<dbReference type="SUPFAM" id="SSF50993">
    <property type="entry name" value="Peptidase/esterase 'gauge' domain"/>
    <property type="match status" value="1"/>
</dbReference>
<evidence type="ECO:0000256" key="2">
    <source>
        <dbReference type="ARBA" id="ARBA00005228"/>
    </source>
</evidence>
<evidence type="ECO:0000313" key="10">
    <source>
        <dbReference type="EMBL" id="RSH79491.1"/>
    </source>
</evidence>
<evidence type="ECO:0000259" key="9">
    <source>
        <dbReference type="Pfam" id="PF02897"/>
    </source>
</evidence>
<evidence type="ECO:0000313" key="11">
    <source>
        <dbReference type="Proteomes" id="UP000279236"/>
    </source>
</evidence>
<keyword evidence="4 7" id="KW-0645">Protease</keyword>
<dbReference type="InterPro" id="IPR051167">
    <property type="entry name" value="Prolyl_oligopep/macrocyclase"/>
</dbReference>
<dbReference type="PROSITE" id="PS00708">
    <property type="entry name" value="PRO_ENDOPEP_SER"/>
    <property type="match status" value="1"/>
</dbReference>
<dbReference type="InterPro" id="IPR023302">
    <property type="entry name" value="Pept_S9A_N"/>
</dbReference>
<evidence type="ECO:0000259" key="8">
    <source>
        <dbReference type="Pfam" id="PF00326"/>
    </source>
</evidence>
<keyword evidence="11" id="KW-1185">Reference proteome</keyword>
<name>A0A427XKT6_9TREE</name>
<dbReference type="Proteomes" id="UP000279236">
    <property type="component" value="Unassembled WGS sequence"/>
</dbReference>